<accession>A0A6G5AHD5</accession>
<dbReference type="EMBL" id="GIKN01007725">
    <property type="protein sequence ID" value="NIE49998.1"/>
    <property type="molecule type" value="Transcribed_RNA"/>
</dbReference>
<name>A0A6G5AHD5_RHIMP</name>
<protein>
    <submittedName>
        <fullName evidence="1">Uncharacterized protein</fullName>
    </submittedName>
</protein>
<dbReference type="AlphaFoldDB" id="A0A6G5AHD5"/>
<proteinExistence type="predicted"/>
<reference evidence="1" key="1">
    <citation type="submission" date="2020-03" db="EMBL/GenBank/DDBJ databases">
        <title>A transcriptome and proteome of the tick Rhipicephalus microplus shaped by the genetic composition of its hosts and developmental stage.</title>
        <authorList>
            <person name="Garcia G.R."/>
            <person name="Ribeiro J.M.C."/>
            <person name="Maruyama S.R."/>
            <person name="Gardinasse L.G."/>
            <person name="Nelson K."/>
            <person name="Ferreira B.R."/>
            <person name="Andrade T.G."/>
            <person name="Santos I.K.F.M."/>
        </authorList>
    </citation>
    <scope>NUCLEOTIDE SEQUENCE</scope>
    <source>
        <strain evidence="1">NSGR</strain>
        <tissue evidence="1">Salivary glands</tissue>
    </source>
</reference>
<evidence type="ECO:0000313" key="1">
    <source>
        <dbReference type="EMBL" id="NIE49998.1"/>
    </source>
</evidence>
<sequence length="120" mass="13933">MVYFTPLTSLYSNIFIQITKQNIIDSFLTTQRMIVHSHKLFYVITLSLSVMSVQQAGKHCLLSLLLLFHHPITTDFRFRSFLFYLRGLTWQSYQWSNPFVEIATKLNAILPPTAALPCPH</sequence>
<organism evidence="1">
    <name type="scientific">Rhipicephalus microplus</name>
    <name type="common">Cattle tick</name>
    <name type="synonym">Boophilus microplus</name>
    <dbReference type="NCBI Taxonomy" id="6941"/>
    <lineage>
        <taxon>Eukaryota</taxon>
        <taxon>Metazoa</taxon>
        <taxon>Ecdysozoa</taxon>
        <taxon>Arthropoda</taxon>
        <taxon>Chelicerata</taxon>
        <taxon>Arachnida</taxon>
        <taxon>Acari</taxon>
        <taxon>Parasitiformes</taxon>
        <taxon>Ixodida</taxon>
        <taxon>Ixodoidea</taxon>
        <taxon>Ixodidae</taxon>
        <taxon>Rhipicephalinae</taxon>
        <taxon>Rhipicephalus</taxon>
        <taxon>Boophilus</taxon>
    </lineage>
</organism>